<dbReference type="AlphaFoldDB" id="A0A2S7U7L0"/>
<evidence type="ECO:0000313" key="2">
    <source>
        <dbReference type="Proteomes" id="UP000239747"/>
    </source>
</evidence>
<dbReference type="OrthoDB" id="1143885at2"/>
<evidence type="ECO:0000313" key="1">
    <source>
        <dbReference type="EMBL" id="PQJ30501.1"/>
    </source>
</evidence>
<accession>A0A2S7U7L0</accession>
<dbReference type="Pfam" id="PF21857">
    <property type="entry name" value="DUF6913"/>
    <property type="match status" value="1"/>
</dbReference>
<keyword evidence="2" id="KW-1185">Reference proteome</keyword>
<gene>
    <name evidence="1" type="ORF">BST92_00450</name>
</gene>
<name>A0A2S7U7L0_9FLAO</name>
<dbReference type="RefSeq" id="WP_105069689.1">
    <property type="nucleotide sequence ID" value="NZ_MTPW01000001.1"/>
</dbReference>
<sequence length="170" mass="19811">MIFNGIKRRWLRKELQRLQKELERPSIKWPESLVVIFDGQYHNDMSPFYNWANELNIKKDNVTFIAFVSDKKKSTIDEAHLIDRKLIKWSGGITDSETKKLLSKSFDLQINHFNKENDLLEYVSLALPSSLKVAYGGDKESLFDLSIGVEINDYKGLIAELKKYLKILTQ</sequence>
<reference evidence="1 2" key="1">
    <citation type="submission" date="2017-01" db="EMBL/GenBank/DDBJ databases">
        <title>Trade-off between light-utilization and light-protection in marine flavobacteria.</title>
        <authorList>
            <person name="Kumagai Y."/>
            <person name="Yoshizawa S."/>
            <person name="Kogure K."/>
            <person name="Iwasaki W."/>
        </authorList>
    </citation>
    <scope>NUCLEOTIDE SEQUENCE [LARGE SCALE GENOMIC DNA]</scope>
    <source>
        <strain evidence="1 2">KCTC 32109</strain>
    </source>
</reference>
<dbReference type="Proteomes" id="UP000239747">
    <property type="component" value="Unassembled WGS sequence"/>
</dbReference>
<dbReference type="InterPro" id="IPR054207">
    <property type="entry name" value="DUF6913"/>
</dbReference>
<dbReference type="EMBL" id="MTPW01000001">
    <property type="protein sequence ID" value="PQJ30501.1"/>
    <property type="molecule type" value="Genomic_DNA"/>
</dbReference>
<comment type="caution">
    <text evidence="1">The sequence shown here is derived from an EMBL/GenBank/DDBJ whole genome shotgun (WGS) entry which is preliminary data.</text>
</comment>
<proteinExistence type="predicted"/>
<protein>
    <submittedName>
        <fullName evidence="1">Uncharacterized protein</fullName>
    </submittedName>
</protein>
<organism evidence="1 2">
    <name type="scientific">Nonlabens arenilitoris</name>
    <dbReference type="NCBI Taxonomy" id="1217969"/>
    <lineage>
        <taxon>Bacteria</taxon>
        <taxon>Pseudomonadati</taxon>
        <taxon>Bacteroidota</taxon>
        <taxon>Flavobacteriia</taxon>
        <taxon>Flavobacteriales</taxon>
        <taxon>Flavobacteriaceae</taxon>
        <taxon>Nonlabens</taxon>
    </lineage>
</organism>